<dbReference type="EMBL" id="CP000767">
    <property type="protein sequence ID" value="EAT99968.1"/>
    <property type="molecule type" value="Genomic_DNA"/>
</dbReference>
<accession>A7GYT6</accession>
<proteinExistence type="predicted"/>
<gene>
    <name evidence="1" type="ORF">CCV52592_0775</name>
</gene>
<organism evidence="1 2">
    <name type="scientific">Campylobacter curvus (strain 525.92)</name>
    <dbReference type="NCBI Taxonomy" id="360105"/>
    <lineage>
        <taxon>Bacteria</taxon>
        <taxon>Pseudomonadati</taxon>
        <taxon>Campylobacterota</taxon>
        <taxon>Epsilonproteobacteria</taxon>
        <taxon>Campylobacterales</taxon>
        <taxon>Campylobacteraceae</taxon>
        <taxon>Campylobacter</taxon>
    </lineage>
</organism>
<evidence type="ECO:0000313" key="2">
    <source>
        <dbReference type="Proteomes" id="UP000006380"/>
    </source>
</evidence>
<dbReference type="OrthoDB" id="5361500at2"/>
<dbReference type="AlphaFoldDB" id="A7GYT6"/>
<reference evidence="1" key="1">
    <citation type="submission" date="2016-07" db="EMBL/GenBank/DDBJ databases">
        <title>Comparative genomics of the Campylobacter concisus group.</title>
        <authorList>
            <person name="Miller W.G."/>
            <person name="Yee E."/>
            <person name="Chapman M.H."/>
            <person name="Huynh S."/>
            <person name="Bono J.L."/>
            <person name="On S.L.W."/>
            <person name="StLeger J."/>
            <person name="Foster G."/>
            <person name="Parker C.T."/>
        </authorList>
    </citation>
    <scope>NUCLEOTIDE SEQUENCE</scope>
    <source>
        <strain evidence="1">525.92</strain>
    </source>
</reference>
<protein>
    <submittedName>
        <fullName evidence="1">Uncharacterized protein</fullName>
    </submittedName>
</protein>
<dbReference type="KEGG" id="ccv:CCV52592_0775"/>
<dbReference type="Proteomes" id="UP000006380">
    <property type="component" value="Chromosome"/>
</dbReference>
<dbReference type="RefSeq" id="WP_011992367.1">
    <property type="nucleotide sequence ID" value="NC_009715.2"/>
</dbReference>
<sequence length="75" mass="8571">MNEWIKDLKLALLNEDLDAITALSDKFNESDFKNLEDMQEAQALIAQANSLFESKSSHIQAELSKLQKAQKYIKN</sequence>
<dbReference type="HOGENOM" id="CLU_2664182_0_0_7"/>
<name>A7GYT6_CAMC5</name>
<evidence type="ECO:0000313" key="1">
    <source>
        <dbReference type="EMBL" id="EAT99968.1"/>
    </source>
</evidence>
<dbReference type="STRING" id="360105.CCV52592_0775"/>
<keyword evidence="2" id="KW-1185">Reference proteome</keyword>